<dbReference type="EMBL" id="JAIGNK010000002">
    <property type="protein sequence ID" value="MBX7458144.1"/>
    <property type="molecule type" value="Genomic_DNA"/>
</dbReference>
<keyword evidence="6" id="KW-0456">Lyase</keyword>
<comment type="caution">
    <text evidence="6">The sequence shown here is derived from an EMBL/GenBank/DDBJ whole genome shotgun (WGS) entry which is preliminary data.</text>
</comment>
<dbReference type="RefSeq" id="WP_221573529.1">
    <property type="nucleotide sequence ID" value="NZ_JAIGNK010000002.1"/>
</dbReference>
<protein>
    <submittedName>
        <fullName evidence="6">CoA ester lyase</fullName>
    </submittedName>
</protein>
<gene>
    <name evidence="6" type="ORF">K3152_07790</name>
</gene>
<name>A0ABS7IYL6_9SPHN</name>
<evidence type="ECO:0000313" key="6">
    <source>
        <dbReference type="EMBL" id="MBX7458144.1"/>
    </source>
</evidence>
<proteinExistence type="inferred from homology"/>
<dbReference type="SUPFAM" id="SSF51621">
    <property type="entry name" value="Phosphoenolpyruvate/pyruvate domain"/>
    <property type="match status" value="1"/>
</dbReference>
<accession>A0ABS7IYL6</accession>
<evidence type="ECO:0000256" key="1">
    <source>
        <dbReference type="ARBA" id="ARBA00001946"/>
    </source>
</evidence>
<evidence type="ECO:0000256" key="4">
    <source>
        <dbReference type="ARBA" id="ARBA00022842"/>
    </source>
</evidence>
<dbReference type="InterPro" id="IPR005000">
    <property type="entry name" value="Aldolase/citrate-lyase_domain"/>
</dbReference>
<keyword evidence="7" id="KW-1185">Reference proteome</keyword>
<feature type="domain" description="HpcH/HpaI aldolase/citrate lyase" evidence="5">
    <location>
        <begin position="2"/>
        <end position="233"/>
    </location>
</feature>
<dbReference type="PIRSF" id="PIRSF015582">
    <property type="entry name" value="Cit_lyase_B"/>
    <property type="match status" value="1"/>
</dbReference>
<dbReference type="GO" id="GO:0016829">
    <property type="term" value="F:lyase activity"/>
    <property type="evidence" value="ECO:0007669"/>
    <property type="project" value="UniProtKB-KW"/>
</dbReference>
<keyword evidence="4" id="KW-0460">Magnesium</keyword>
<keyword evidence="3" id="KW-0479">Metal-binding</keyword>
<dbReference type="InterPro" id="IPR040442">
    <property type="entry name" value="Pyrv_kinase-like_dom_sf"/>
</dbReference>
<dbReference type="PANTHER" id="PTHR32308">
    <property type="entry name" value="LYASE BETA SUBUNIT, PUTATIVE (AFU_ORTHOLOGUE AFUA_4G13030)-RELATED"/>
    <property type="match status" value="1"/>
</dbReference>
<comment type="cofactor">
    <cofactor evidence="1">
        <name>Mg(2+)</name>
        <dbReference type="ChEBI" id="CHEBI:18420"/>
    </cofactor>
</comment>
<dbReference type="Gene3D" id="3.20.20.60">
    <property type="entry name" value="Phosphoenolpyruvate-binding domains"/>
    <property type="match status" value="1"/>
</dbReference>
<evidence type="ECO:0000313" key="7">
    <source>
        <dbReference type="Proteomes" id="UP000783253"/>
    </source>
</evidence>
<dbReference type="InterPro" id="IPR011206">
    <property type="entry name" value="Citrate_lyase_beta/mcl1/mcl2"/>
</dbReference>
<organism evidence="6 7">
    <name type="scientific">Qipengyuania polymorpha</name>
    <dbReference type="NCBI Taxonomy" id="2867234"/>
    <lineage>
        <taxon>Bacteria</taxon>
        <taxon>Pseudomonadati</taxon>
        <taxon>Pseudomonadota</taxon>
        <taxon>Alphaproteobacteria</taxon>
        <taxon>Sphingomonadales</taxon>
        <taxon>Erythrobacteraceae</taxon>
        <taxon>Qipengyuania</taxon>
    </lineage>
</organism>
<dbReference type="PANTHER" id="PTHR32308:SF10">
    <property type="entry name" value="CITRATE LYASE SUBUNIT BETA"/>
    <property type="match status" value="1"/>
</dbReference>
<evidence type="ECO:0000256" key="2">
    <source>
        <dbReference type="ARBA" id="ARBA00005568"/>
    </source>
</evidence>
<evidence type="ECO:0000259" key="5">
    <source>
        <dbReference type="Pfam" id="PF03328"/>
    </source>
</evidence>
<dbReference type="InterPro" id="IPR015813">
    <property type="entry name" value="Pyrv/PenolPyrv_kinase-like_dom"/>
</dbReference>
<evidence type="ECO:0000256" key="3">
    <source>
        <dbReference type="ARBA" id="ARBA00022723"/>
    </source>
</evidence>
<comment type="similarity">
    <text evidence="2">Belongs to the HpcH/HpaI aldolase family.</text>
</comment>
<dbReference type="Proteomes" id="UP000783253">
    <property type="component" value="Unassembled WGS sequence"/>
</dbReference>
<reference evidence="6 7" key="1">
    <citation type="submission" date="2021-08" db="EMBL/GenBank/DDBJ databases">
        <title>Comparative Genomics Analysis of the Genus Qipengyuania Reveals Extensive Genetic Diversity and Metabolic Versatility, Including the Description of Fifteen Novel Species.</title>
        <authorList>
            <person name="Liu Y."/>
        </authorList>
    </citation>
    <scope>NUCLEOTIDE SEQUENCE [LARGE SCALE GENOMIC DNA]</scope>
    <source>
        <strain evidence="6 7">1NDH17</strain>
    </source>
</reference>
<sequence length="291" mass="31870">MRSWLYVPADKEKALKEAGRSGADAIVLDMARAAKEEAKLRTRLVARDWLMSHRQQVTHSRPFARWVRIGPMSSPYWRGDLEAVLEGQPDGIMLAECTDTEEVKNLAAALYELESNIGIRANTTHIIPELGSNPVAALHLRPFAEELHQRVTGLTWDSAALARSLGARRMRGPGGLWTDPLAMVRAQVLLAAHAQGLQVLEAPFRDRRDEEGAIRSFNAARADGFTGMLAIHPSQIEGINAAFAPTSEEVAEAREVVGLFALNPHAEKVVFRGRHVGQRELAQAQALAGVA</sequence>
<dbReference type="Pfam" id="PF03328">
    <property type="entry name" value="HpcH_HpaI"/>
    <property type="match status" value="1"/>
</dbReference>